<reference evidence="1 2" key="1">
    <citation type="submission" date="2021-06" db="EMBL/GenBank/DDBJ databases">
        <title>Caerostris extrusa draft genome.</title>
        <authorList>
            <person name="Kono N."/>
            <person name="Arakawa K."/>
        </authorList>
    </citation>
    <scope>NUCLEOTIDE SEQUENCE [LARGE SCALE GENOMIC DNA]</scope>
</reference>
<keyword evidence="2" id="KW-1185">Reference proteome</keyword>
<dbReference type="Proteomes" id="UP001054945">
    <property type="component" value="Unassembled WGS sequence"/>
</dbReference>
<dbReference type="AlphaFoldDB" id="A0AAV4UXB5"/>
<evidence type="ECO:0000313" key="2">
    <source>
        <dbReference type="Proteomes" id="UP001054945"/>
    </source>
</evidence>
<protein>
    <submittedName>
        <fullName evidence="1">Uncharacterized protein</fullName>
    </submittedName>
</protein>
<proteinExistence type="predicted"/>
<sequence>MKENGYPSQLCFRGANFYPPKTQVRSEGLKKKDALNAMRHSPIAMPFTSTYGNVVLLLAEKRKGLKDSPRLSDNRMKKAKSMLTSSVCDGVKDGLYSKEGFFGPV</sequence>
<accession>A0AAV4UXB5</accession>
<evidence type="ECO:0000313" key="1">
    <source>
        <dbReference type="EMBL" id="GIY62552.1"/>
    </source>
</evidence>
<gene>
    <name evidence="1" type="ORF">CEXT_425371</name>
</gene>
<dbReference type="EMBL" id="BPLR01013632">
    <property type="protein sequence ID" value="GIY62552.1"/>
    <property type="molecule type" value="Genomic_DNA"/>
</dbReference>
<name>A0AAV4UXB5_CAEEX</name>
<comment type="caution">
    <text evidence="1">The sequence shown here is derived from an EMBL/GenBank/DDBJ whole genome shotgun (WGS) entry which is preliminary data.</text>
</comment>
<organism evidence="1 2">
    <name type="scientific">Caerostris extrusa</name>
    <name type="common">Bark spider</name>
    <name type="synonym">Caerostris bankana</name>
    <dbReference type="NCBI Taxonomy" id="172846"/>
    <lineage>
        <taxon>Eukaryota</taxon>
        <taxon>Metazoa</taxon>
        <taxon>Ecdysozoa</taxon>
        <taxon>Arthropoda</taxon>
        <taxon>Chelicerata</taxon>
        <taxon>Arachnida</taxon>
        <taxon>Araneae</taxon>
        <taxon>Araneomorphae</taxon>
        <taxon>Entelegynae</taxon>
        <taxon>Araneoidea</taxon>
        <taxon>Araneidae</taxon>
        <taxon>Caerostris</taxon>
    </lineage>
</organism>